<dbReference type="Pfam" id="PF06013">
    <property type="entry name" value="WXG100"/>
    <property type="match status" value="1"/>
</dbReference>
<protein>
    <submittedName>
        <fullName evidence="2">WXG100 family type VII secretion target</fullName>
    </submittedName>
</protein>
<accession>A0A929B4J2</accession>
<name>A0A929B4J2_9PSEU</name>
<reference evidence="2" key="1">
    <citation type="submission" date="2020-10" db="EMBL/GenBank/DDBJ databases">
        <title>Diversity and distribution of actinomycetes associated with coral in the coast of Hainan.</title>
        <authorList>
            <person name="Li F."/>
        </authorList>
    </citation>
    <scope>NUCLEOTIDE SEQUENCE</scope>
    <source>
        <strain evidence="2">HNM0983</strain>
    </source>
</reference>
<dbReference type="Gene3D" id="1.10.287.1060">
    <property type="entry name" value="ESAT-6-like"/>
    <property type="match status" value="1"/>
</dbReference>
<evidence type="ECO:0000313" key="2">
    <source>
        <dbReference type="EMBL" id="MBE9373049.1"/>
    </source>
</evidence>
<evidence type="ECO:0000313" key="3">
    <source>
        <dbReference type="Proteomes" id="UP000598360"/>
    </source>
</evidence>
<dbReference type="EMBL" id="JADEYC010000002">
    <property type="protein sequence ID" value="MBE9373049.1"/>
    <property type="molecule type" value="Genomic_DNA"/>
</dbReference>
<evidence type="ECO:0000256" key="1">
    <source>
        <dbReference type="SAM" id="MobiDB-lite"/>
    </source>
</evidence>
<dbReference type="SUPFAM" id="SSF140453">
    <property type="entry name" value="EsxAB dimer-like"/>
    <property type="match status" value="1"/>
</dbReference>
<sequence>MSGMDVDPEALRSQAPKFGSAADAVGEVLDTLSAAIEAEGECWGTDDAGQEFAKNYSPATDQARDGLTSAVEMLNQVHRELADTATTWESSDQQGSATISAVPVEGA</sequence>
<gene>
    <name evidence="2" type="ORF">IQ251_01175</name>
</gene>
<dbReference type="Proteomes" id="UP000598360">
    <property type="component" value="Unassembled WGS sequence"/>
</dbReference>
<dbReference type="InterPro" id="IPR036689">
    <property type="entry name" value="ESAT-6-like_sf"/>
</dbReference>
<feature type="compositionally biased region" description="Polar residues" evidence="1">
    <location>
        <begin position="86"/>
        <end position="99"/>
    </location>
</feature>
<feature type="region of interest" description="Disordered" evidence="1">
    <location>
        <begin position="86"/>
        <end position="107"/>
    </location>
</feature>
<organism evidence="2 3">
    <name type="scientific">Saccharopolyspora montiporae</name>
    <dbReference type="NCBI Taxonomy" id="2781240"/>
    <lineage>
        <taxon>Bacteria</taxon>
        <taxon>Bacillati</taxon>
        <taxon>Actinomycetota</taxon>
        <taxon>Actinomycetes</taxon>
        <taxon>Pseudonocardiales</taxon>
        <taxon>Pseudonocardiaceae</taxon>
        <taxon>Saccharopolyspora</taxon>
    </lineage>
</organism>
<dbReference type="RefSeq" id="WP_193926497.1">
    <property type="nucleotide sequence ID" value="NZ_JADEYC010000002.1"/>
</dbReference>
<comment type="caution">
    <text evidence="2">The sequence shown here is derived from an EMBL/GenBank/DDBJ whole genome shotgun (WGS) entry which is preliminary data.</text>
</comment>
<keyword evidence="3" id="KW-1185">Reference proteome</keyword>
<dbReference type="AlphaFoldDB" id="A0A929B4J2"/>
<dbReference type="InterPro" id="IPR010310">
    <property type="entry name" value="T7SS_ESAT-6-like"/>
</dbReference>
<proteinExistence type="predicted"/>